<dbReference type="EMBL" id="LR216287">
    <property type="protein sequence ID" value="VFJ14536.1"/>
    <property type="molecule type" value="Genomic_DNA"/>
</dbReference>
<name>A0A484ICJ7_9ARCH</name>
<sequence>MITKSNDFDLLLTQENCLNVTYFCEKYKVINEIESKYLDPILYNKVGLTFDCNVNYL</sequence>
<evidence type="ECO:0000313" key="1">
    <source>
        <dbReference type="EMBL" id="VFJ14536.1"/>
    </source>
</evidence>
<dbReference type="KEGG" id="nfn:NFRAN_2214"/>
<dbReference type="Proteomes" id="UP000294299">
    <property type="component" value="Chromosome NFRAN"/>
</dbReference>
<gene>
    <name evidence="1" type="ORF">NFRAN_2214</name>
</gene>
<reference evidence="1 2" key="1">
    <citation type="submission" date="2019-02" db="EMBL/GenBank/DDBJ databases">
        <authorList>
            <person name="Lehtovirta-Morley E L."/>
        </authorList>
    </citation>
    <scope>NUCLEOTIDE SEQUENCE [LARGE SCALE GENOMIC DNA]</scope>
    <source>
        <strain evidence="1">NFRAN1</strain>
    </source>
</reference>
<accession>A0A484ICJ7</accession>
<proteinExistence type="predicted"/>
<organism evidence="1 2">
    <name type="scientific">Candidatus Nitrosocosmicus franklandianus</name>
    <dbReference type="NCBI Taxonomy" id="1798806"/>
    <lineage>
        <taxon>Archaea</taxon>
        <taxon>Nitrososphaerota</taxon>
        <taxon>Nitrososphaeria</taxon>
        <taxon>Nitrososphaerales</taxon>
        <taxon>Nitrososphaeraceae</taxon>
        <taxon>Candidatus Nitrosocosmicus</taxon>
    </lineage>
</organism>
<protein>
    <submittedName>
        <fullName evidence="1">Uncharacterized protein</fullName>
    </submittedName>
</protein>
<keyword evidence="2" id="KW-1185">Reference proteome</keyword>
<dbReference type="AlphaFoldDB" id="A0A484ICJ7"/>
<evidence type="ECO:0000313" key="2">
    <source>
        <dbReference type="Proteomes" id="UP000294299"/>
    </source>
</evidence>